<gene>
    <name evidence="2" type="ORF">HUG20_16725</name>
</gene>
<dbReference type="RefSeq" id="WP_200085818.1">
    <property type="nucleotide sequence ID" value="NZ_CP054706.1"/>
</dbReference>
<evidence type="ECO:0000256" key="1">
    <source>
        <dbReference type="SAM" id="Phobius"/>
    </source>
</evidence>
<dbReference type="EMBL" id="CP054706">
    <property type="protein sequence ID" value="QQK81389.1"/>
    <property type="molecule type" value="Genomic_DNA"/>
</dbReference>
<keyword evidence="1" id="KW-1133">Transmembrane helix</keyword>
<organism evidence="2 3">
    <name type="scientific">Salicibibacter cibi</name>
    <dbReference type="NCBI Taxonomy" id="2743001"/>
    <lineage>
        <taxon>Bacteria</taxon>
        <taxon>Bacillati</taxon>
        <taxon>Bacillota</taxon>
        <taxon>Bacilli</taxon>
        <taxon>Bacillales</taxon>
        <taxon>Bacillaceae</taxon>
        <taxon>Salicibibacter</taxon>
    </lineage>
</organism>
<dbReference type="AlphaFoldDB" id="A0A7T7CGU3"/>
<feature type="transmembrane region" description="Helical" evidence="1">
    <location>
        <begin position="205"/>
        <end position="226"/>
    </location>
</feature>
<evidence type="ECO:0000313" key="2">
    <source>
        <dbReference type="EMBL" id="QQK81389.1"/>
    </source>
</evidence>
<sequence>MWEGITDWLNNLPDWAQGLIKGLLTAIAVVAAVALVIVLIKPILLTSAVVIGGAALAVLGGSLYGLIVGGENFNFLHAVLASAGGFLAPVVGKLAGMVLMSSPVLALGSQYALLQAKIGSVLGGAAAWIKGAGGIFGALRLGASNLGGAISGWLSTAWAALKGSKVGGWITSMGTTISGWLSTAWTAFKGTTFGKAAIAFVKSKFFIGLALPSVMTSIFGEIINLLNGGSMSLTNFLTNTVFGIATGGFLRNAYVIFKSTGFLGKMATWLGSSVTLGTVYTALSDNLSLTTFIASTLISGGLLATYPLVTTLGPVLSSLYNTTENVVKDKIMPTVKENINNGIDWMKDQYKTFRENTIKFWIEKYFR</sequence>
<feature type="transmembrane region" description="Helical" evidence="1">
    <location>
        <begin position="47"/>
        <end position="67"/>
    </location>
</feature>
<accession>A0A7T7CGU3</accession>
<keyword evidence="1" id="KW-0472">Membrane</keyword>
<proteinExistence type="predicted"/>
<keyword evidence="1" id="KW-0812">Transmembrane</keyword>
<evidence type="ECO:0000313" key="3">
    <source>
        <dbReference type="Proteomes" id="UP000595349"/>
    </source>
</evidence>
<feature type="transmembrane region" description="Helical" evidence="1">
    <location>
        <begin position="289"/>
        <end position="309"/>
    </location>
</feature>
<feature type="transmembrane region" description="Helical" evidence="1">
    <location>
        <begin position="20"/>
        <end position="40"/>
    </location>
</feature>
<keyword evidence="3" id="KW-1185">Reference proteome</keyword>
<protein>
    <submittedName>
        <fullName evidence="2">Uncharacterized protein</fullName>
    </submittedName>
</protein>
<name>A0A7T7CGU3_9BACI</name>
<feature type="transmembrane region" description="Helical" evidence="1">
    <location>
        <begin position="232"/>
        <end position="250"/>
    </location>
</feature>
<feature type="transmembrane region" description="Helical" evidence="1">
    <location>
        <begin position="262"/>
        <end position="283"/>
    </location>
</feature>
<dbReference type="KEGG" id="scib:HUG20_16725"/>
<reference evidence="2 3" key="1">
    <citation type="submission" date="2020-06" db="EMBL/GenBank/DDBJ databases">
        <title>Genomic analysis of Salicibibacter sp. NKC21-4.</title>
        <authorList>
            <person name="Oh Y.J."/>
        </authorList>
    </citation>
    <scope>NUCLEOTIDE SEQUENCE [LARGE SCALE GENOMIC DNA]</scope>
    <source>
        <strain evidence="2 3">NKC21-4</strain>
    </source>
</reference>
<dbReference type="Proteomes" id="UP000595349">
    <property type="component" value="Chromosome"/>
</dbReference>